<dbReference type="EMBL" id="CAVNYO010000085">
    <property type="protein sequence ID" value="CAK5265316.1"/>
    <property type="molecule type" value="Genomic_DNA"/>
</dbReference>
<reference evidence="1" key="1">
    <citation type="submission" date="2023-11" db="EMBL/GenBank/DDBJ databases">
        <authorList>
            <person name="De Vega J J."/>
            <person name="De Vega J J."/>
        </authorList>
    </citation>
    <scope>NUCLEOTIDE SEQUENCE</scope>
</reference>
<protein>
    <submittedName>
        <fullName evidence="1">Uncharacterized protein</fullName>
    </submittedName>
</protein>
<evidence type="ECO:0000313" key="1">
    <source>
        <dbReference type="EMBL" id="CAK5265316.1"/>
    </source>
</evidence>
<evidence type="ECO:0000313" key="2">
    <source>
        <dbReference type="Proteomes" id="UP001295794"/>
    </source>
</evidence>
<accession>A0AAD2JWN8</accession>
<comment type="caution">
    <text evidence="1">The sequence shown here is derived from an EMBL/GenBank/DDBJ whole genome shotgun (WGS) entry which is preliminary data.</text>
</comment>
<dbReference type="Proteomes" id="UP001295794">
    <property type="component" value="Unassembled WGS sequence"/>
</dbReference>
<gene>
    <name evidence="1" type="ORF">MYCIT1_LOCUS6193</name>
</gene>
<dbReference type="AlphaFoldDB" id="A0AAD2JWN8"/>
<proteinExistence type="predicted"/>
<name>A0AAD2JWN8_9AGAR</name>
<keyword evidence="2" id="KW-1185">Reference proteome</keyword>
<sequence length="160" mass="18196">HYSDGRSCQRGCRFVTRIQAQIGVDEELDRGDQQRSLCLREFPVFVLPGHERFCDHLLVLGREWGLAALPEHRETGFKLVWKRGLVERPEEVGADDVELSIGQLRSRNLQQIRDRDCAVQGSCDDRGEDKRVSWPAESTPLGLYKPFDVPLLPLPSICAL</sequence>
<feature type="non-terminal residue" evidence="1">
    <location>
        <position position="1"/>
    </location>
</feature>
<organism evidence="1 2">
    <name type="scientific">Mycena citricolor</name>
    <dbReference type="NCBI Taxonomy" id="2018698"/>
    <lineage>
        <taxon>Eukaryota</taxon>
        <taxon>Fungi</taxon>
        <taxon>Dikarya</taxon>
        <taxon>Basidiomycota</taxon>
        <taxon>Agaricomycotina</taxon>
        <taxon>Agaricomycetes</taxon>
        <taxon>Agaricomycetidae</taxon>
        <taxon>Agaricales</taxon>
        <taxon>Marasmiineae</taxon>
        <taxon>Mycenaceae</taxon>
        <taxon>Mycena</taxon>
    </lineage>
</organism>